<dbReference type="InterPro" id="IPR007712">
    <property type="entry name" value="RelE/ParE_toxin"/>
</dbReference>
<evidence type="ECO:0008006" key="4">
    <source>
        <dbReference type="Google" id="ProtNLM"/>
    </source>
</evidence>
<dbReference type="NCBIfam" id="TIGR02385">
    <property type="entry name" value="RelE_StbE"/>
    <property type="match status" value="1"/>
</dbReference>
<keyword evidence="2" id="KW-1277">Toxin-antitoxin system</keyword>
<gene>
    <name evidence="3" type="ORF">MNBD_GAMMA13-1883</name>
</gene>
<evidence type="ECO:0000256" key="1">
    <source>
        <dbReference type="ARBA" id="ARBA00006226"/>
    </source>
</evidence>
<evidence type="ECO:0000256" key="2">
    <source>
        <dbReference type="ARBA" id="ARBA00022649"/>
    </source>
</evidence>
<protein>
    <recommendedName>
        <fullName evidence="4">Death on curing protein, Doc toxin</fullName>
    </recommendedName>
</protein>
<dbReference type="PANTHER" id="PTHR33755:SF5">
    <property type="entry name" value="TYPE II TOXIN-ANTITOXIN SYSTEM RELE_PARE FAMILY TOXIN"/>
    <property type="match status" value="1"/>
</dbReference>
<dbReference type="InterPro" id="IPR035093">
    <property type="entry name" value="RelE/ParE_toxin_dom_sf"/>
</dbReference>
<dbReference type="PANTHER" id="PTHR33755">
    <property type="entry name" value="TOXIN PARE1-RELATED"/>
    <property type="match status" value="1"/>
</dbReference>
<proteinExistence type="inferred from homology"/>
<name>A0A3B0YSW2_9ZZZZ</name>
<comment type="similarity">
    <text evidence="1">Belongs to the RelE toxin family.</text>
</comment>
<dbReference type="SUPFAM" id="SSF143011">
    <property type="entry name" value="RelE-like"/>
    <property type="match status" value="1"/>
</dbReference>
<evidence type="ECO:0000313" key="3">
    <source>
        <dbReference type="EMBL" id="VAW78362.1"/>
    </source>
</evidence>
<sequence length="104" mass="12130">MKIHWSVIAEDDLDAIYDYIAQDQPKNAERFTDKLVDSVEPLQDNPYMGRPVPEAEDRNDVRELIQQGYRILYLVQAEREQIQILTIFHGSLNLAGFPTKPWEV</sequence>
<reference evidence="3" key="1">
    <citation type="submission" date="2018-06" db="EMBL/GenBank/DDBJ databases">
        <authorList>
            <person name="Zhirakovskaya E."/>
        </authorList>
    </citation>
    <scope>NUCLEOTIDE SEQUENCE</scope>
</reference>
<organism evidence="3">
    <name type="scientific">hydrothermal vent metagenome</name>
    <dbReference type="NCBI Taxonomy" id="652676"/>
    <lineage>
        <taxon>unclassified sequences</taxon>
        <taxon>metagenomes</taxon>
        <taxon>ecological metagenomes</taxon>
    </lineage>
</organism>
<dbReference type="EMBL" id="UOFK01000151">
    <property type="protein sequence ID" value="VAW78362.1"/>
    <property type="molecule type" value="Genomic_DNA"/>
</dbReference>
<dbReference type="AlphaFoldDB" id="A0A3B0YSW2"/>
<dbReference type="Gene3D" id="3.30.2310.20">
    <property type="entry name" value="RelE-like"/>
    <property type="match status" value="1"/>
</dbReference>
<accession>A0A3B0YSW2</accession>
<dbReference type="Pfam" id="PF05016">
    <property type="entry name" value="ParE_toxin"/>
    <property type="match status" value="1"/>
</dbReference>
<dbReference type="InterPro" id="IPR051803">
    <property type="entry name" value="TA_system_RelE-like_toxin"/>
</dbReference>